<evidence type="ECO:0000256" key="3">
    <source>
        <dbReference type="ARBA" id="ARBA00022499"/>
    </source>
</evidence>
<evidence type="ECO:0000256" key="7">
    <source>
        <dbReference type="ARBA" id="ARBA00023134"/>
    </source>
</evidence>
<dbReference type="InterPro" id="IPR031167">
    <property type="entry name" value="G_OBG"/>
</dbReference>
<comment type="similarity">
    <text evidence="1">In the N-terminal section; belongs to the ubiquitin family.</text>
</comment>
<dbReference type="InterPro" id="IPR002906">
    <property type="entry name" value="Ribosomal_eS31"/>
</dbReference>
<evidence type="ECO:0000313" key="13">
    <source>
        <dbReference type="Proteomes" id="UP000604046"/>
    </source>
</evidence>
<dbReference type="GO" id="GO:0005525">
    <property type="term" value="F:GTP binding"/>
    <property type="evidence" value="ECO:0007669"/>
    <property type="project" value="UniProtKB-KW"/>
</dbReference>
<dbReference type="InterPro" id="IPR045001">
    <property type="entry name" value="DRG"/>
</dbReference>
<keyword evidence="8" id="KW-0687">Ribonucleoprotein</keyword>
<dbReference type="FunFam" id="3.10.20.30:FF:000003">
    <property type="entry name" value="Developmentally-regulated GTP-binding protein 1"/>
    <property type="match status" value="1"/>
</dbReference>
<dbReference type="Pfam" id="PF02824">
    <property type="entry name" value="TGS"/>
    <property type="match status" value="1"/>
</dbReference>
<dbReference type="GO" id="GO:0005840">
    <property type="term" value="C:ribosome"/>
    <property type="evidence" value="ECO:0007669"/>
    <property type="project" value="UniProtKB-KW"/>
</dbReference>
<comment type="similarity">
    <text evidence="2">In the C-terminal section; belongs to the eukaryotic ribosomal protein eS31 family.</text>
</comment>
<dbReference type="InterPro" id="IPR038582">
    <property type="entry name" value="Ribosomal_eS31_euk-type_sf"/>
</dbReference>
<dbReference type="Pfam" id="PF01599">
    <property type="entry name" value="Ribosomal_S27"/>
    <property type="match status" value="1"/>
</dbReference>
<dbReference type="EMBL" id="CAJNDS010002756">
    <property type="protein sequence ID" value="CAE7586139.1"/>
    <property type="molecule type" value="Genomic_DNA"/>
</dbReference>
<dbReference type="InterPro" id="IPR029071">
    <property type="entry name" value="Ubiquitin-like_domsf"/>
</dbReference>
<feature type="coiled-coil region" evidence="9">
    <location>
        <begin position="1"/>
        <end position="28"/>
    </location>
</feature>
<keyword evidence="9" id="KW-0175">Coiled coil</keyword>
<comment type="caution">
    <text evidence="12">The sequence shown here is derived from an EMBL/GenBank/DDBJ whole genome shotgun (WGS) entry which is preliminary data.</text>
</comment>
<dbReference type="SUPFAM" id="SSF54236">
    <property type="entry name" value="Ubiquitin-like"/>
    <property type="match status" value="1"/>
</dbReference>
<dbReference type="SMART" id="SM00213">
    <property type="entry name" value="UBQ"/>
    <property type="match status" value="1"/>
</dbReference>
<dbReference type="AlphaFoldDB" id="A0A812ULT8"/>
<dbReference type="PANTHER" id="PTHR43127">
    <property type="entry name" value="DEVELOPMENTALLY-REGULATED GTP-BINDING PROTEIN 2"/>
    <property type="match status" value="1"/>
</dbReference>
<evidence type="ECO:0000256" key="4">
    <source>
        <dbReference type="ARBA" id="ARBA00022741"/>
    </source>
</evidence>
<dbReference type="Pfam" id="PF16897">
    <property type="entry name" value="MMR_HSR1_Xtn"/>
    <property type="match status" value="1"/>
</dbReference>
<evidence type="ECO:0000256" key="5">
    <source>
        <dbReference type="ARBA" id="ARBA00022833"/>
    </source>
</evidence>
<evidence type="ECO:0000256" key="9">
    <source>
        <dbReference type="SAM" id="Coils"/>
    </source>
</evidence>
<dbReference type="Gene3D" id="6.20.50.150">
    <property type="match status" value="1"/>
</dbReference>
<dbReference type="InterPro" id="IPR027417">
    <property type="entry name" value="P-loop_NTPase"/>
</dbReference>
<protein>
    <submittedName>
        <fullName evidence="12">DRG1 protein</fullName>
    </submittedName>
</protein>
<feature type="domain" description="Ubiquitin-like" evidence="10">
    <location>
        <begin position="409"/>
        <end position="484"/>
    </location>
</feature>
<dbReference type="InterPro" id="IPR000626">
    <property type="entry name" value="Ubiquitin-like_dom"/>
</dbReference>
<dbReference type="InterPro" id="IPR006073">
    <property type="entry name" value="GTP-bd"/>
</dbReference>
<reference evidence="12" key="1">
    <citation type="submission" date="2021-02" db="EMBL/GenBank/DDBJ databases">
        <authorList>
            <person name="Dougan E. K."/>
            <person name="Rhodes N."/>
            <person name="Thang M."/>
            <person name="Chan C."/>
        </authorList>
    </citation>
    <scope>NUCLEOTIDE SEQUENCE</scope>
</reference>
<dbReference type="GO" id="GO:0003735">
    <property type="term" value="F:structural constituent of ribosome"/>
    <property type="evidence" value="ECO:0007669"/>
    <property type="project" value="InterPro"/>
</dbReference>
<dbReference type="Gene3D" id="3.40.50.300">
    <property type="entry name" value="P-loop containing nucleotide triphosphate hydrolases"/>
    <property type="match status" value="1"/>
</dbReference>
<dbReference type="PRINTS" id="PR00326">
    <property type="entry name" value="GTP1OBG"/>
</dbReference>
<dbReference type="GO" id="GO:0006412">
    <property type="term" value="P:translation"/>
    <property type="evidence" value="ECO:0007669"/>
    <property type="project" value="InterPro"/>
</dbReference>
<dbReference type="SUPFAM" id="SSF52540">
    <property type="entry name" value="P-loop containing nucleoside triphosphate hydrolases"/>
    <property type="match status" value="1"/>
</dbReference>
<keyword evidence="5" id="KW-0862">Zinc</keyword>
<dbReference type="InterPro" id="IPR011332">
    <property type="entry name" value="Ribosomal_zn-bd"/>
</dbReference>
<dbReference type="Gene3D" id="3.10.20.90">
    <property type="entry name" value="Phosphatidylinositol 3-kinase Catalytic Subunit, Chain A, domain 1"/>
    <property type="match status" value="1"/>
</dbReference>
<dbReference type="SUPFAM" id="SSF57829">
    <property type="entry name" value="Zn-binding ribosomal proteins"/>
    <property type="match status" value="1"/>
</dbReference>
<dbReference type="Gene3D" id="3.10.20.30">
    <property type="match status" value="1"/>
</dbReference>
<evidence type="ECO:0000256" key="6">
    <source>
        <dbReference type="ARBA" id="ARBA00022980"/>
    </source>
</evidence>
<dbReference type="SUPFAM" id="SSF81271">
    <property type="entry name" value="TGS-like"/>
    <property type="match status" value="1"/>
</dbReference>
<evidence type="ECO:0000259" key="10">
    <source>
        <dbReference type="PROSITE" id="PS50053"/>
    </source>
</evidence>
<evidence type="ECO:0000313" key="12">
    <source>
        <dbReference type="EMBL" id="CAE7586139.1"/>
    </source>
</evidence>
<keyword evidence="4" id="KW-0547">Nucleotide-binding</keyword>
<dbReference type="NCBIfam" id="TIGR00231">
    <property type="entry name" value="small_GTP"/>
    <property type="match status" value="1"/>
</dbReference>
<accession>A0A812ULT8</accession>
<feature type="domain" description="OBG-type G" evidence="11">
    <location>
        <begin position="65"/>
        <end position="294"/>
    </location>
</feature>
<dbReference type="InterPro" id="IPR031662">
    <property type="entry name" value="GTP-binding_2"/>
</dbReference>
<dbReference type="PROSITE" id="PS50053">
    <property type="entry name" value="UBIQUITIN_2"/>
    <property type="match status" value="1"/>
</dbReference>
<dbReference type="Pfam" id="PF00240">
    <property type="entry name" value="ubiquitin"/>
    <property type="match status" value="1"/>
</dbReference>
<evidence type="ECO:0000256" key="8">
    <source>
        <dbReference type="ARBA" id="ARBA00023274"/>
    </source>
</evidence>
<dbReference type="Gene3D" id="6.10.140.1070">
    <property type="match status" value="1"/>
</dbReference>
<dbReference type="InterPro" id="IPR012675">
    <property type="entry name" value="Beta-grasp_dom_sf"/>
</dbReference>
<dbReference type="InterPro" id="IPR005225">
    <property type="entry name" value="Small_GTP-bd"/>
</dbReference>
<evidence type="ECO:0000259" key="11">
    <source>
        <dbReference type="PROSITE" id="PS51710"/>
    </source>
</evidence>
<dbReference type="SMART" id="SM01402">
    <property type="entry name" value="Ribosomal_S27"/>
    <property type="match status" value="1"/>
</dbReference>
<organism evidence="12 13">
    <name type="scientific">Symbiodinium natans</name>
    <dbReference type="NCBI Taxonomy" id="878477"/>
    <lineage>
        <taxon>Eukaryota</taxon>
        <taxon>Sar</taxon>
        <taxon>Alveolata</taxon>
        <taxon>Dinophyceae</taxon>
        <taxon>Suessiales</taxon>
        <taxon>Symbiodiniaceae</taxon>
        <taxon>Symbiodinium</taxon>
    </lineage>
</organism>
<proteinExistence type="inferred from homology"/>
<dbReference type="InterPro" id="IPR012676">
    <property type="entry name" value="TGS-like"/>
</dbReference>
<evidence type="ECO:0000256" key="1">
    <source>
        <dbReference type="ARBA" id="ARBA00008373"/>
    </source>
</evidence>
<keyword evidence="6" id="KW-0689">Ribosomal protein</keyword>
<gene>
    <name evidence="12" type="primary">DRG1</name>
    <name evidence="12" type="ORF">SNAT2548_LOCUS33413</name>
</gene>
<dbReference type="Pfam" id="PF01926">
    <property type="entry name" value="MMR_HSR1"/>
    <property type="match status" value="1"/>
</dbReference>
<evidence type="ECO:0000256" key="2">
    <source>
        <dbReference type="ARBA" id="ARBA00009891"/>
    </source>
</evidence>
<name>A0A812ULT8_9DINO</name>
<keyword evidence="7" id="KW-0342">GTP-binding</keyword>
<dbReference type="InterPro" id="IPR004095">
    <property type="entry name" value="TGS"/>
</dbReference>
<dbReference type="PROSITE" id="PS51710">
    <property type="entry name" value="G_OBG"/>
    <property type="match status" value="1"/>
</dbReference>
<keyword evidence="3" id="KW-1017">Isopeptide bond</keyword>
<dbReference type="CDD" id="cd01896">
    <property type="entry name" value="DRG"/>
    <property type="match status" value="1"/>
</dbReference>
<dbReference type="GO" id="GO:1990904">
    <property type="term" value="C:ribonucleoprotein complex"/>
    <property type="evidence" value="ECO:0007669"/>
    <property type="project" value="UniProtKB-KW"/>
</dbReference>
<sequence>MPALLEKIATLELEIARTQKNKATAKHLGDLKAKLCAARRELISPEKAGGGGKAKGFEVQRFGDSRCALIGFPSVGKSSLLTALTGVQSEAAAYEFTTLTCIPGVINYNDCKIQLLDLPGIITGAAQGKGRGRQVIATARSADMILMVLDATKDDAQRQLLTKELNDVGIRLNKARPKISVTKTKTGGFKFNATCTLTELSAEVCYSILHQYKMFNVDIIVHEDATIDDFIDVLEETGTAPRQYCKCLYVYNKIDMLNISQVEELARQPYSVVISVSKGLGLDGLLDRIWQELDLRRVYTKKKGLFPDFTEPIVLTCQRGNKTMTVENAVSLLHKSLLDEFKSALVWGSSVRASPQVCGLKHELHDEDVMQITKLTAAEKQKKMHGKKTGTTLAGGNTQVDPTGASAAMRLFVRGIAGETSALEVAADASIADVQLQIQAAQGVPCTEQRLIFGGKSLQPQDVLAACGVEEESTLFLNLDLEGGGKKRKKKTYTKPKKIKHKRKKVKLAVLKFYKVDSNDKVTRLRRECPHETCGPGVFMAMHFNRYYCGKCHLTYLIKKEDK</sequence>
<dbReference type="OrthoDB" id="1708588at2759"/>
<dbReference type="FunFam" id="3.40.50.300:FF:001436">
    <property type="entry name" value="Developmentally-regulated GTP-binding protein"/>
    <property type="match status" value="1"/>
</dbReference>
<dbReference type="GO" id="GO:0003924">
    <property type="term" value="F:GTPase activity"/>
    <property type="evidence" value="ECO:0007669"/>
    <property type="project" value="InterPro"/>
</dbReference>
<dbReference type="Proteomes" id="UP000604046">
    <property type="component" value="Unassembled WGS sequence"/>
</dbReference>
<keyword evidence="13" id="KW-1185">Reference proteome</keyword>